<evidence type="ECO:0000256" key="1">
    <source>
        <dbReference type="SAM" id="MobiDB-lite"/>
    </source>
</evidence>
<accession>A0ABR1BMS7</accession>
<gene>
    <name evidence="2" type="primary">Necator_chrI.g1541</name>
    <name evidence="2" type="ORF">RB195_005415</name>
</gene>
<feature type="region of interest" description="Disordered" evidence="1">
    <location>
        <begin position="83"/>
        <end position="111"/>
    </location>
</feature>
<comment type="caution">
    <text evidence="2">The sequence shown here is derived from an EMBL/GenBank/DDBJ whole genome shotgun (WGS) entry which is preliminary data.</text>
</comment>
<sequence length="125" mass="14150">MTSGGYQHLAPPSKVAKVNRLRFFGRILRRPADRLVKRVLRSLSGSSWKKPPGRKRKFWTEMVKKELRTLAVARQFRRDVEKVGQGCVQGRQTSAKMRVIAPGDDISPPIKSRSDVAAIERTPIV</sequence>
<evidence type="ECO:0000313" key="2">
    <source>
        <dbReference type="EMBL" id="KAK6727719.1"/>
    </source>
</evidence>
<reference evidence="2 3" key="1">
    <citation type="submission" date="2023-08" db="EMBL/GenBank/DDBJ databases">
        <title>A Necator americanus chromosomal reference genome.</title>
        <authorList>
            <person name="Ilik V."/>
            <person name="Petrzelkova K.J."/>
            <person name="Pardy F."/>
            <person name="Fuh T."/>
            <person name="Niatou-Singa F.S."/>
            <person name="Gouil Q."/>
            <person name="Baker L."/>
            <person name="Ritchie M.E."/>
            <person name="Jex A.R."/>
            <person name="Gazzola D."/>
            <person name="Li H."/>
            <person name="Toshio Fujiwara R."/>
            <person name="Zhan B."/>
            <person name="Aroian R.V."/>
            <person name="Pafco B."/>
            <person name="Schwarz E.M."/>
        </authorList>
    </citation>
    <scope>NUCLEOTIDE SEQUENCE [LARGE SCALE GENOMIC DNA]</scope>
    <source>
        <strain evidence="2 3">Aroian</strain>
        <tissue evidence="2">Whole animal</tissue>
    </source>
</reference>
<proteinExistence type="predicted"/>
<keyword evidence="3" id="KW-1185">Reference proteome</keyword>
<name>A0ABR1BMS7_NECAM</name>
<dbReference type="Proteomes" id="UP001303046">
    <property type="component" value="Unassembled WGS sequence"/>
</dbReference>
<dbReference type="EMBL" id="JAVFWL010000001">
    <property type="protein sequence ID" value="KAK6727719.1"/>
    <property type="molecule type" value="Genomic_DNA"/>
</dbReference>
<protein>
    <submittedName>
        <fullName evidence="2">Uncharacterized protein</fullName>
    </submittedName>
</protein>
<evidence type="ECO:0000313" key="3">
    <source>
        <dbReference type="Proteomes" id="UP001303046"/>
    </source>
</evidence>
<organism evidence="2 3">
    <name type="scientific">Necator americanus</name>
    <name type="common">Human hookworm</name>
    <dbReference type="NCBI Taxonomy" id="51031"/>
    <lineage>
        <taxon>Eukaryota</taxon>
        <taxon>Metazoa</taxon>
        <taxon>Ecdysozoa</taxon>
        <taxon>Nematoda</taxon>
        <taxon>Chromadorea</taxon>
        <taxon>Rhabditida</taxon>
        <taxon>Rhabditina</taxon>
        <taxon>Rhabditomorpha</taxon>
        <taxon>Strongyloidea</taxon>
        <taxon>Ancylostomatidae</taxon>
        <taxon>Bunostominae</taxon>
        <taxon>Necator</taxon>
    </lineage>
</organism>